<evidence type="ECO:0000313" key="2">
    <source>
        <dbReference type="Proteomes" id="UP001358586"/>
    </source>
</evidence>
<comment type="caution">
    <text evidence="1">The sequence shown here is derived from an EMBL/GenBank/DDBJ whole genome shotgun (WGS) entry which is preliminary data.</text>
</comment>
<dbReference type="EMBL" id="JARKNE010000003">
    <property type="protein sequence ID" value="KAK5839213.1"/>
    <property type="molecule type" value="Genomic_DNA"/>
</dbReference>
<reference evidence="1 2" key="1">
    <citation type="submission" date="2023-03" db="EMBL/GenBank/DDBJ databases">
        <title>WGS of Gossypium arboreum.</title>
        <authorList>
            <person name="Yu D."/>
        </authorList>
    </citation>
    <scope>NUCLEOTIDE SEQUENCE [LARGE SCALE GENOMIC DNA]</scope>
    <source>
        <tissue evidence="1">Leaf</tissue>
    </source>
</reference>
<sequence>MSSRFTIIINGLKSYGKTYPNEEMMKLNKWSEKERVMKKNIGKALKSAIIDDSESSEEVDEGKKMEMFARRFKRFMRSNKGRNFQKNE</sequence>
<protein>
    <submittedName>
        <fullName evidence="1">Uncharacterized protein</fullName>
    </submittedName>
</protein>
<name>A0ABR0QK58_GOSAR</name>
<keyword evidence="2" id="KW-1185">Reference proteome</keyword>
<evidence type="ECO:0000313" key="1">
    <source>
        <dbReference type="EMBL" id="KAK5839213.1"/>
    </source>
</evidence>
<gene>
    <name evidence="1" type="ORF">PVK06_007987</name>
</gene>
<proteinExistence type="predicted"/>
<accession>A0ABR0QK58</accession>
<organism evidence="1 2">
    <name type="scientific">Gossypium arboreum</name>
    <name type="common">Tree cotton</name>
    <name type="synonym">Gossypium nanking</name>
    <dbReference type="NCBI Taxonomy" id="29729"/>
    <lineage>
        <taxon>Eukaryota</taxon>
        <taxon>Viridiplantae</taxon>
        <taxon>Streptophyta</taxon>
        <taxon>Embryophyta</taxon>
        <taxon>Tracheophyta</taxon>
        <taxon>Spermatophyta</taxon>
        <taxon>Magnoliopsida</taxon>
        <taxon>eudicotyledons</taxon>
        <taxon>Gunneridae</taxon>
        <taxon>Pentapetalae</taxon>
        <taxon>rosids</taxon>
        <taxon>malvids</taxon>
        <taxon>Malvales</taxon>
        <taxon>Malvaceae</taxon>
        <taxon>Malvoideae</taxon>
        <taxon>Gossypium</taxon>
    </lineage>
</organism>
<dbReference type="Proteomes" id="UP001358586">
    <property type="component" value="Chromosome 3"/>
</dbReference>